<evidence type="ECO:0000313" key="2">
    <source>
        <dbReference type="EMBL" id="SVD25584.1"/>
    </source>
</evidence>
<dbReference type="PANTHER" id="PTHR42690:SF1">
    <property type="entry name" value="THREONINE SYNTHASE-LIKE 2"/>
    <property type="match status" value="1"/>
</dbReference>
<feature type="domain" description="Threonine synthase N-terminal" evidence="1">
    <location>
        <begin position="2"/>
        <end position="82"/>
    </location>
</feature>
<evidence type="ECO:0000259" key="1">
    <source>
        <dbReference type="Pfam" id="PF14821"/>
    </source>
</evidence>
<dbReference type="Pfam" id="PF14821">
    <property type="entry name" value="Thr_synth_N"/>
    <property type="match status" value="1"/>
</dbReference>
<reference evidence="2" key="1">
    <citation type="submission" date="2018-05" db="EMBL/GenBank/DDBJ databases">
        <authorList>
            <person name="Lanie J.A."/>
            <person name="Ng W.-L."/>
            <person name="Kazmierczak K.M."/>
            <person name="Andrzejewski T.M."/>
            <person name="Davidsen T.M."/>
            <person name="Wayne K.J."/>
            <person name="Tettelin H."/>
            <person name="Glass J.I."/>
            <person name="Rusch D."/>
            <person name="Podicherti R."/>
            <person name="Tsui H.-C.T."/>
            <person name="Winkler M.E."/>
        </authorList>
    </citation>
    <scope>NUCLEOTIDE SEQUENCE</scope>
</reference>
<dbReference type="PANTHER" id="PTHR42690">
    <property type="entry name" value="THREONINE SYNTHASE FAMILY MEMBER"/>
    <property type="match status" value="1"/>
</dbReference>
<dbReference type="InterPro" id="IPR037158">
    <property type="entry name" value="Thr_synth_N_sf"/>
</dbReference>
<dbReference type="InterPro" id="IPR036052">
    <property type="entry name" value="TrpB-like_PALP_sf"/>
</dbReference>
<gene>
    <name evidence="2" type="ORF">METZ01_LOCUS378438</name>
</gene>
<proteinExistence type="predicted"/>
<protein>
    <recommendedName>
        <fullName evidence="1">Threonine synthase N-terminal domain-containing protein</fullName>
    </recommendedName>
</protein>
<feature type="non-terminal residue" evidence="2">
    <location>
        <position position="129"/>
    </location>
</feature>
<dbReference type="InterPro" id="IPR029144">
    <property type="entry name" value="Thr_synth_N"/>
</dbReference>
<dbReference type="SUPFAM" id="SSF53686">
    <property type="entry name" value="Tryptophan synthase beta subunit-like PLP-dependent enzymes"/>
    <property type="match status" value="1"/>
</dbReference>
<dbReference type="InterPro" id="IPR051166">
    <property type="entry name" value="Threonine_Synthase"/>
</dbReference>
<dbReference type="AlphaFoldDB" id="A0A382TU53"/>
<name>A0A382TU53_9ZZZZ</name>
<dbReference type="Gene3D" id="3.90.1380.10">
    <property type="entry name" value="Threonine synthase, N-terminal domain"/>
    <property type="match status" value="1"/>
</dbReference>
<sequence length="129" mass="14113">MRYVSTRGGDGAGVSFEDVLITGLARDGGLFVPKIWPAPFSNRELSELGALNYADLAVRLTRPFVGDAVEPAALDRIARESYGAFDHPATAPLFQLGNGLWLMELFHGPTLSFKDYALQFVGRLFDHVV</sequence>
<accession>A0A382TU53</accession>
<dbReference type="EMBL" id="UINC01139187">
    <property type="protein sequence ID" value="SVD25584.1"/>
    <property type="molecule type" value="Genomic_DNA"/>
</dbReference>
<dbReference type="Gene3D" id="3.40.50.1100">
    <property type="match status" value="2"/>
</dbReference>
<organism evidence="2">
    <name type="scientific">marine metagenome</name>
    <dbReference type="NCBI Taxonomy" id="408172"/>
    <lineage>
        <taxon>unclassified sequences</taxon>
        <taxon>metagenomes</taxon>
        <taxon>ecological metagenomes</taxon>
    </lineage>
</organism>